<dbReference type="PANTHER" id="PTHR41390">
    <property type="entry name" value="CHROMOSOME 7, WHOLE GENOME SHOTGUN SEQUENCE"/>
    <property type="match status" value="1"/>
</dbReference>
<feature type="region of interest" description="Disordered" evidence="2">
    <location>
        <begin position="1"/>
        <end position="73"/>
    </location>
</feature>
<proteinExistence type="predicted"/>
<sequence>MGSTQSQPSIDHEKSKPNNTSPPSKANLAIPPPPPPKASNPLETTSATHTPRPHLTKTRPGLPKQDATSSPLTFSLPSPPNISIFIPTLQFGSYSAAAGLFFGSFHGILRSDRPYLFSFATGVQWGLAGTAFHGVRSLAIHSLTEYPQNENSRVRLVADVLASAAAGGVMGATAGGARSVGPGMAVFGLVGLGGHWVNEKRLERRELIGEMMGAEGEQKRVGWIEWVTTRKWSPIQMLSDEEYREIMMRKLLKVEAEIAVLEDDVKAIRERAGKGDG</sequence>
<dbReference type="PANTHER" id="PTHR41390:SF1">
    <property type="entry name" value="NADH-UBIQUINONE OXIDOREDUCTASE 213 KDA SUBUNIT"/>
    <property type="match status" value="1"/>
</dbReference>
<name>A0A8H3I417_9LECA</name>
<evidence type="ECO:0000313" key="4">
    <source>
        <dbReference type="Proteomes" id="UP000664169"/>
    </source>
</evidence>
<feature type="coiled-coil region" evidence="1">
    <location>
        <begin position="244"/>
        <end position="271"/>
    </location>
</feature>
<dbReference type="AlphaFoldDB" id="A0A8H3I417"/>
<protein>
    <submittedName>
        <fullName evidence="3">Uncharacterized protein</fullName>
    </submittedName>
</protein>
<gene>
    <name evidence="3" type="ORF">GOMPHAMPRED_004756</name>
</gene>
<reference evidence="3" key="1">
    <citation type="submission" date="2021-03" db="EMBL/GenBank/DDBJ databases">
        <authorList>
            <person name="Tagirdzhanova G."/>
        </authorList>
    </citation>
    <scope>NUCLEOTIDE SEQUENCE</scope>
</reference>
<dbReference type="OrthoDB" id="5565730at2759"/>
<dbReference type="Proteomes" id="UP000664169">
    <property type="component" value="Unassembled WGS sequence"/>
</dbReference>
<keyword evidence="1" id="KW-0175">Coiled coil</keyword>
<comment type="caution">
    <text evidence="3">The sequence shown here is derived from an EMBL/GenBank/DDBJ whole genome shotgun (WGS) entry which is preliminary data.</text>
</comment>
<evidence type="ECO:0000256" key="1">
    <source>
        <dbReference type="SAM" id="Coils"/>
    </source>
</evidence>
<organism evidence="3 4">
    <name type="scientific">Gomphillus americanus</name>
    <dbReference type="NCBI Taxonomy" id="1940652"/>
    <lineage>
        <taxon>Eukaryota</taxon>
        <taxon>Fungi</taxon>
        <taxon>Dikarya</taxon>
        <taxon>Ascomycota</taxon>
        <taxon>Pezizomycotina</taxon>
        <taxon>Lecanoromycetes</taxon>
        <taxon>OSLEUM clade</taxon>
        <taxon>Ostropomycetidae</taxon>
        <taxon>Ostropales</taxon>
        <taxon>Graphidaceae</taxon>
        <taxon>Gomphilloideae</taxon>
        <taxon>Gomphillus</taxon>
    </lineage>
</organism>
<evidence type="ECO:0000256" key="2">
    <source>
        <dbReference type="SAM" id="MobiDB-lite"/>
    </source>
</evidence>
<dbReference type="EMBL" id="CAJPDQ010000003">
    <property type="protein sequence ID" value="CAF9906505.1"/>
    <property type="molecule type" value="Genomic_DNA"/>
</dbReference>
<accession>A0A8H3I417</accession>
<evidence type="ECO:0000313" key="3">
    <source>
        <dbReference type="EMBL" id="CAF9906505.1"/>
    </source>
</evidence>
<keyword evidence="4" id="KW-1185">Reference proteome</keyword>